<reference evidence="2" key="1">
    <citation type="submission" date="2016-11" db="EMBL/GenBank/DDBJ databases">
        <authorList>
            <person name="Varghese N."/>
            <person name="Submissions S."/>
        </authorList>
    </citation>
    <scope>NUCLEOTIDE SEQUENCE [LARGE SCALE GENOMIC DNA]</scope>
    <source>
        <strain evidence="2">DSM 29326</strain>
    </source>
</reference>
<dbReference type="OrthoDB" id="9815592at2"/>
<keyword evidence="2" id="KW-1185">Reference proteome</keyword>
<accession>A0A1M5G2N6</accession>
<dbReference type="Gene3D" id="2.160.10.10">
    <property type="entry name" value="Hexapeptide repeat proteins"/>
    <property type="match status" value="1"/>
</dbReference>
<dbReference type="InterPro" id="IPR011004">
    <property type="entry name" value="Trimer_LpxA-like_sf"/>
</dbReference>
<dbReference type="PANTHER" id="PTHR23416">
    <property type="entry name" value="SIALIC ACID SYNTHASE-RELATED"/>
    <property type="match status" value="1"/>
</dbReference>
<evidence type="ECO:0000313" key="1">
    <source>
        <dbReference type="EMBL" id="SHF98070.1"/>
    </source>
</evidence>
<name>A0A1M5G2N6_LOKAT</name>
<organism evidence="1 2">
    <name type="scientific">Loktanella atrilutea</name>
    <dbReference type="NCBI Taxonomy" id="366533"/>
    <lineage>
        <taxon>Bacteria</taxon>
        <taxon>Pseudomonadati</taxon>
        <taxon>Pseudomonadota</taxon>
        <taxon>Alphaproteobacteria</taxon>
        <taxon>Rhodobacterales</taxon>
        <taxon>Roseobacteraceae</taxon>
        <taxon>Loktanella</taxon>
    </lineage>
</organism>
<dbReference type="Proteomes" id="UP000183987">
    <property type="component" value="Unassembled WGS sequence"/>
</dbReference>
<dbReference type="SUPFAM" id="SSF51161">
    <property type="entry name" value="Trimeric LpxA-like enzymes"/>
    <property type="match status" value="1"/>
</dbReference>
<sequence length="259" mass="28026">MIEILYDGFLKRARSIIKEIEIGDFSGSNEVPYSDQYPITKKGGGAILACPRVNMQRVFGGRKDVEKIICHGRESLVFLSEGVSIKGSRLEVVGQRSGILIGKNVRMKGVTLKLYGDDGLIVIGAESSWESGAALCIGGRSIAIGNDCMFSNGVGMRTNDDHGIWDNKTGKRINPSKDIVVGHHVWLGNGSRLNKGSNVGMGSIVGQFAVVSGDVEAECIYAGIPARKIRGDVHWTRHDDNDDMPKEYRVSFNGAVAQS</sequence>
<evidence type="ECO:0008006" key="3">
    <source>
        <dbReference type="Google" id="ProtNLM"/>
    </source>
</evidence>
<dbReference type="PANTHER" id="PTHR23416:SF78">
    <property type="entry name" value="LIPOPOLYSACCHARIDE BIOSYNTHESIS O-ACETYL TRANSFERASE WBBJ-RELATED"/>
    <property type="match status" value="1"/>
</dbReference>
<protein>
    <recommendedName>
        <fullName evidence="3">Transferase hexapeptide (Six repeat-containing protein)</fullName>
    </recommendedName>
</protein>
<proteinExistence type="predicted"/>
<dbReference type="STRING" id="366533.SAMN05444339_1334"/>
<dbReference type="RefSeq" id="WP_143155567.1">
    <property type="nucleotide sequence ID" value="NZ_FQUE01000033.1"/>
</dbReference>
<dbReference type="AlphaFoldDB" id="A0A1M5G2N6"/>
<dbReference type="EMBL" id="FQUE01000033">
    <property type="protein sequence ID" value="SHF98070.1"/>
    <property type="molecule type" value="Genomic_DNA"/>
</dbReference>
<gene>
    <name evidence="1" type="ORF">SAMN05444339_1334</name>
</gene>
<evidence type="ECO:0000313" key="2">
    <source>
        <dbReference type="Proteomes" id="UP000183987"/>
    </source>
</evidence>
<dbReference type="InterPro" id="IPR051159">
    <property type="entry name" value="Hexapeptide_acetyltransf"/>
</dbReference>